<evidence type="ECO:0000313" key="2">
    <source>
        <dbReference type="Proteomes" id="UP000309997"/>
    </source>
</evidence>
<gene>
    <name evidence="1" type="ORF">D5086_013107</name>
</gene>
<comment type="caution">
    <text evidence="1">The sequence shown here is derived from an EMBL/GenBank/DDBJ whole genome shotgun (WGS) entry which is preliminary data.</text>
</comment>
<accession>A0ACC4C415</accession>
<protein>
    <submittedName>
        <fullName evidence="1">Uncharacterized protein</fullName>
    </submittedName>
</protein>
<sequence>MLRVRAGTRRDGGHVLDIARGLWRWHDGWLVRDMIGNWVYYNGYSSEKGFCVDMVVNGRTCQGCCVVVSMVGEDSSMKWWAYNGCIY</sequence>
<dbReference type="Proteomes" id="UP000309997">
    <property type="component" value="Unassembled WGS sequence"/>
</dbReference>
<keyword evidence="2" id="KW-1185">Reference proteome</keyword>
<dbReference type="EMBL" id="RCHU02000006">
    <property type="protein sequence ID" value="KAL3586240.1"/>
    <property type="molecule type" value="Genomic_DNA"/>
</dbReference>
<name>A0ACC4C415_POPAL</name>
<reference evidence="1 2" key="1">
    <citation type="journal article" date="2024" name="Plant Biotechnol. J.">
        <title>Genome and CRISPR/Cas9 system of a widespread forest tree (Populus alba) in the world.</title>
        <authorList>
            <person name="Liu Y.J."/>
            <person name="Jiang P.F."/>
            <person name="Han X.M."/>
            <person name="Li X.Y."/>
            <person name="Wang H.M."/>
            <person name="Wang Y.J."/>
            <person name="Wang X.X."/>
            <person name="Zeng Q.Y."/>
        </authorList>
    </citation>
    <scope>NUCLEOTIDE SEQUENCE [LARGE SCALE GENOMIC DNA]</scope>
    <source>
        <strain evidence="2">cv. PAL-ZL1</strain>
    </source>
</reference>
<organism evidence="1 2">
    <name type="scientific">Populus alba</name>
    <name type="common">White poplar</name>
    <dbReference type="NCBI Taxonomy" id="43335"/>
    <lineage>
        <taxon>Eukaryota</taxon>
        <taxon>Viridiplantae</taxon>
        <taxon>Streptophyta</taxon>
        <taxon>Embryophyta</taxon>
        <taxon>Tracheophyta</taxon>
        <taxon>Spermatophyta</taxon>
        <taxon>Magnoliopsida</taxon>
        <taxon>eudicotyledons</taxon>
        <taxon>Gunneridae</taxon>
        <taxon>Pentapetalae</taxon>
        <taxon>rosids</taxon>
        <taxon>fabids</taxon>
        <taxon>Malpighiales</taxon>
        <taxon>Salicaceae</taxon>
        <taxon>Saliceae</taxon>
        <taxon>Populus</taxon>
    </lineage>
</organism>
<proteinExistence type="predicted"/>
<evidence type="ECO:0000313" key="1">
    <source>
        <dbReference type="EMBL" id="KAL3586240.1"/>
    </source>
</evidence>